<organism evidence="1 2">
    <name type="scientific">Dissostichus eleginoides</name>
    <name type="common">Patagonian toothfish</name>
    <name type="synonym">Dissostichus amissus</name>
    <dbReference type="NCBI Taxonomy" id="100907"/>
    <lineage>
        <taxon>Eukaryota</taxon>
        <taxon>Metazoa</taxon>
        <taxon>Chordata</taxon>
        <taxon>Craniata</taxon>
        <taxon>Vertebrata</taxon>
        <taxon>Euteleostomi</taxon>
        <taxon>Actinopterygii</taxon>
        <taxon>Neopterygii</taxon>
        <taxon>Teleostei</taxon>
        <taxon>Neoteleostei</taxon>
        <taxon>Acanthomorphata</taxon>
        <taxon>Eupercaria</taxon>
        <taxon>Perciformes</taxon>
        <taxon>Notothenioidei</taxon>
        <taxon>Nototheniidae</taxon>
        <taxon>Dissostichus</taxon>
    </lineage>
</organism>
<proteinExistence type="predicted"/>
<protein>
    <submittedName>
        <fullName evidence="1">V-type proton ATPase subunit D</fullName>
    </submittedName>
</protein>
<gene>
    <name evidence="1" type="ORF">KUDE01_000968</name>
</gene>
<comment type="caution">
    <text evidence="1">The sequence shown here is derived from an EMBL/GenBank/DDBJ whole genome shotgun (WGS) entry which is preliminary data.</text>
</comment>
<name>A0AAD9CG45_DISEL</name>
<sequence length="120" mass="12330">MLSDTQLRDDQLSDDQLRMKLTQLAADSSQAGCTAAPSADVVTPGPPLTLTVRASLTPRFNDVASITQNAVWSCPAGGAQAASCDVVAAGTVPALTHLATVKTVFLSSPPSSLPLCLTTY</sequence>
<dbReference type="AlphaFoldDB" id="A0AAD9CG45"/>
<dbReference type="EMBL" id="JASDAP010000007">
    <property type="protein sequence ID" value="KAK1900181.1"/>
    <property type="molecule type" value="Genomic_DNA"/>
</dbReference>
<evidence type="ECO:0000313" key="2">
    <source>
        <dbReference type="Proteomes" id="UP001228049"/>
    </source>
</evidence>
<accession>A0AAD9CG45</accession>
<dbReference type="Proteomes" id="UP001228049">
    <property type="component" value="Unassembled WGS sequence"/>
</dbReference>
<evidence type="ECO:0000313" key="1">
    <source>
        <dbReference type="EMBL" id="KAK1900181.1"/>
    </source>
</evidence>
<keyword evidence="2" id="KW-1185">Reference proteome</keyword>
<reference evidence="1" key="1">
    <citation type="submission" date="2023-04" db="EMBL/GenBank/DDBJ databases">
        <title>Chromosome-level genome of Chaenocephalus aceratus.</title>
        <authorList>
            <person name="Park H."/>
        </authorList>
    </citation>
    <scope>NUCLEOTIDE SEQUENCE</scope>
    <source>
        <strain evidence="1">DE</strain>
        <tissue evidence="1">Muscle</tissue>
    </source>
</reference>